<feature type="chain" id="PRO_5013098848" evidence="2">
    <location>
        <begin position="21"/>
        <end position="145"/>
    </location>
</feature>
<feature type="region of interest" description="Disordered" evidence="1">
    <location>
        <begin position="67"/>
        <end position="94"/>
    </location>
</feature>
<evidence type="ECO:0000256" key="2">
    <source>
        <dbReference type="SAM" id="SignalP"/>
    </source>
</evidence>
<accession>A0A226DUS3</accession>
<protein>
    <submittedName>
        <fullName evidence="3">Uncharacterized protein</fullName>
    </submittedName>
</protein>
<keyword evidence="2" id="KW-0732">Signal</keyword>
<gene>
    <name evidence="3" type="ORF">Fcan01_16634</name>
</gene>
<evidence type="ECO:0000256" key="1">
    <source>
        <dbReference type="SAM" id="MobiDB-lite"/>
    </source>
</evidence>
<evidence type="ECO:0000313" key="3">
    <source>
        <dbReference type="EMBL" id="OXA48768.1"/>
    </source>
</evidence>
<name>A0A226DUS3_FOLCA</name>
<organism evidence="3 4">
    <name type="scientific">Folsomia candida</name>
    <name type="common">Springtail</name>
    <dbReference type="NCBI Taxonomy" id="158441"/>
    <lineage>
        <taxon>Eukaryota</taxon>
        <taxon>Metazoa</taxon>
        <taxon>Ecdysozoa</taxon>
        <taxon>Arthropoda</taxon>
        <taxon>Hexapoda</taxon>
        <taxon>Collembola</taxon>
        <taxon>Entomobryomorpha</taxon>
        <taxon>Isotomoidea</taxon>
        <taxon>Isotomidae</taxon>
        <taxon>Proisotominae</taxon>
        <taxon>Folsomia</taxon>
    </lineage>
</organism>
<evidence type="ECO:0000313" key="4">
    <source>
        <dbReference type="Proteomes" id="UP000198287"/>
    </source>
</evidence>
<keyword evidence="4" id="KW-1185">Reference proteome</keyword>
<dbReference type="Proteomes" id="UP000198287">
    <property type="component" value="Unassembled WGS sequence"/>
</dbReference>
<sequence>MNKLIFSAFLILGVVALCASIEFERPSFEIHRKSDAISDSLAYGEIQNSKDLEPVLIGEQIHHREKRARNRGREWNRGRGNSREAMSVGNGSEGKSVCDGSLSVTEVQVWRPGGVIEALLADGDNRLVGLSRLCWLMVVIGVIAP</sequence>
<dbReference type="EMBL" id="LNIX01000011">
    <property type="protein sequence ID" value="OXA48768.1"/>
    <property type="molecule type" value="Genomic_DNA"/>
</dbReference>
<proteinExistence type="predicted"/>
<feature type="signal peptide" evidence="2">
    <location>
        <begin position="1"/>
        <end position="20"/>
    </location>
</feature>
<reference evidence="3 4" key="1">
    <citation type="submission" date="2015-12" db="EMBL/GenBank/DDBJ databases">
        <title>The genome of Folsomia candida.</title>
        <authorList>
            <person name="Faddeeva A."/>
            <person name="Derks M.F."/>
            <person name="Anvar Y."/>
            <person name="Smit S."/>
            <person name="Van Straalen N."/>
            <person name="Roelofs D."/>
        </authorList>
    </citation>
    <scope>NUCLEOTIDE SEQUENCE [LARGE SCALE GENOMIC DNA]</scope>
    <source>
        <strain evidence="3 4">VU population</strain>
        <tissue evidence="3">Whole body</tissue>
    </source>
</reference>
<dbReference type="AlphaFoldDB" id="A0A226DUS3"/>
<comment type="caution">
    <text evidence="3">The sequence shown here is derived from an EMBL/GenBank/DDBJ whole genome shotgun (WGS) entry which is preliminary data.</text>
</comment>